<protein>
    <submittedName>
        <fullName evidence="1">Uncharacterized protein</fullName>
    </submittedName>
</protein>
<accession>A0A0E9WY88</accession>
<dbReference type="EMBL" id="GBXM01013135">
    <property type="protein sequence ID" value="JAH95442.1"/>
    <property type="molecule type" value="Transcribed_RNA"/>
</dbReference>
<organism evidence="1">
    <name type="scientific">Anguilla anguilla</name>
    <name type="common">European freshwater eel</name>
    <name type="synonym">Muraena anguilla</name>
    <dbReference type="NCBI Taxonomy" id="7936"/>
    <lineage>
        <taxon>Eukaryota</taxon>
        <taxon>Metazoa</taxon>
        <taxon>Chordata</taxon>
        <taxon>Craniata</taxon>
        <taxon>Vertebrata</taxon>
        <taxon>Euteleostomi</taxon>
        <taxon>Actinopterygii</taxon>
        <taxon>Neopterygii</taxon>
        <taxon>Teleostei</taxon>
        <taxon>Anguilliformes</taxon>
        <taxon>Anguillidae</taxon>
        <taxon>Anguilla</taxon>
    </lineage>
</organism>
<reference evidence="1" key="2">
    <citation type="journal article" date="2015" name="Fish Shellfish Immunol.">
        <title>Early steps in the European eel (Anguilla anguilla)-Vibrio vulnificus interaction in the gills: Role of the RtxA13 toxin.</title>
        <authorList>
            <person name="Callol A."/>
            <person name="Pajuelo D."/>
            <person name="Ebbesson L."/>
            <person name="Teles M."/>
            <person name="MacKenzie S."/>
            <person name="Amaro C."/>
        </authorList>
    </citation>
    <scope>NUCLEOTIDE SEQUENCE</scope>
</reference>
<dbReference type="AlphaFoldDB" id="A0A0E9WY88"/>
<evidence type="ECO:0000313" key="1">
    <source>
        <dbReference type="EMBL" id="JAH95442.1"/>
    </source>
</evidence>
<name>A0A0E9WY88_ANGAN</name>
<sequence length="64" mass="7343">MRVLQCPRSFCRNLQPPQFTLSESNQQWTLMDTKGAGPLHQDIQGSWLCSLLCIPFTCIECIRT</sequence>
<reference evidence="1" key="1">
    <citation type="submission" date="2014-11" db="EMBL/GenBank/DDBJ databases">
        <authorList>
            <person name="Amaro Gonzalez C."/>
        </authorList>
    </citation>
    <scope>NUCLEOTIDE SEQUENCE</scope>
</reference>
<proteinExistence type="predicted"/>